<keyword evidence="2" id="KW-1185">Reference proteome</keyword>
<proteinExistence type="predicted"/>
<reference evidence="1 2" key="1">
    <citation type="submission" date="2024-01" db="EMBL/GenBank/DDBJ databases">
        <title>The genomes of 5 underutilized Papilionoideae crops provide insights into root nodulation and disease resistanc.</title>
        <authorList>
            <person name="Jiang F."/>
        </authorList>
    </citation>
    <scope>NUCLEOTIDE SEQUENCE [LARGE SCALE GENOMIC DNA]</scope>
    <source>
        <strain evidence="1">JINMINGXINNONG_FW02</strain>
        <tissue evidence="1">Leaves</tissue>
    </source>
</reference>
<dbReference type="EMBL" id="JAYMYR010000001">
    <property type="protein sequence ID" value="KAK7382533.1"/>
    <property type="molecule type" value="Genomic_DNA"/>
</dbReference>
<gene>
    <name evidence="1" type="ORF">VNO80_01406</name>
</gene>
<protein>
    <submittedName>
        <fullName evidence="1">Uncharacterized protein</fullName>
    </submittedName>
</protein>
<evidence type="ECO:0000313" key="2">
    <source>
        <dbReference type="Proteomes" id="UP001374584"/>
    </source>
</evidence>
<accession>A0AAN9RSS2</accession>
<dbReference type="AlphaFoldDB" id="A0AAN9RSS2"/>
<evidence type="ECO:0000313" key="1">
    <source>
        <dbReference type="EMBL" id="KAK7382533.1"/>
    </source>
</evidence>
<dbReference type="Proteomes" id="UP001374584">
    <property type="component" value="Unassembled WGS sequence"/>
</dbReference>
<sequence>MFVNLLDAVQFHCFHEGLLLCEKVSHEIGEVEPGLAISVIVGLEEDGVVLERNYLDAYQSEEGVAVENGDAVGLGLTFFLELFGGFGYEEGGEEWGYVRDRFRV</sequence>
<name>A0AAN9RSS2_PHACN</name>
<comment type="caution">
    <text evidence="1">The sequence shown here is derived from an EMBL/GenBank/DDBJ whole genome shotgun (WGS) entry which is preliminary data.</text>
</comment>
<organism evidence="1 2">
    <name type="scientific">Phaseolus coccineus</name>
    <name type="common">Scarlet runner bean</name>
    <name type="synonym">Phaseolus multiflorus</name>
    <dbReference type="NCBI Taxonomy" id="3886"/>
    <lineage>
        <taxon>Eukaryota</taxon>
        <taxon>Viridiplantae</taxon>
        <taxon>Streptophyta</taxon>
        <taxon>Embryophyta</taxon>
        <taxon>Tracheophyta</taxon>
        <taxon>Spermatophyta</taxon>
        <taxon>Magnoliopsida</taxon>
        <taxon>eudicotyledons</taxon>
        <taxon>Gunneridae</taxon>
        <taxon>Pentapetalae</taxon>
        <taxon>rosids</taxon>
        <taxon>fabids</taxon>
        <taxon>Fabales</taxon>
        <taxon>Fabaceae</taxon>
        <taxon>Papilionoideae</taxon>
        <taxon>50 kb inversion clade</taxon>
        <taxon>NPAAA clade</taxon>
        <taxon>indigoferoid/millettioid clade</taxon>
        <taxon>Phaseoleae</taxon>
        <taxon>Phaseolus</taxon>
    </lineage>
</organism>